<dbReference type="Gene3D" id="3.40.50.740">
    <property type="match status" value="1"/>
</dbReference>
<reference evidence="6 7" key="1">
    <citation type="submission" date="2019-03" db="EMBL/GenBank/DDBJ databases">
        <title>Deep-cultivation of Planctomycetes and their phenomic and genomic characterization uncovers novel biology.</title>
        <authorList>
            <person name="Wiegand S."/>
            <person name="Jogler M."/>
            <person name="Boedeker C."/>
            <person name="Pinto D."/>
            <person name="Vollmers J."/>
            <person name="Rivas-Marin E."/>
            <person name="Kohn T."/>
            <person name="Peeters S.H."/>
            <person name="Heuer A."/>
            <person name="Rast P."/>
            <person name="Oberbeckmann S."/>
            <person name="Bunk B."/>
            <person name="Jeske O."/>
            <person name="Meyerdierks A."/>
            <person name="Storesund J.E."/>
            <person name="Kallscheuer N."/>
            <person name="Luecker S."/>
            <person name="Lage O.M."/>
            <person name="Pohl T."/>
            <person name="Merkel B.J."/>
            <person name="Hornburger P."/>
            <person name="Mueller R.-W."/>
            <person name="Bruemmer F."/>
            <person name="Labrenz M."/>
            <person name="Spormann A.M."/>
            <person name="Op den Camp H."/>
            <person name="Overmann J."/>
            <person name="Amann R."/>
            <person name="Jetten M.S.M."/>
            <person name="Mascher T."/>
            <person name="Medema M.H."/>
            <person name="Devos D.P."/>
            <person name="Kaster A.-K."/>
            <person name="Ovreas L."/>
            <person name="Rohde M."/>
            <person name="Galperin M.Y."/>
            <person name="Jogler C."/>
        </authorList>
    </citation>
    <scope>NUCLEOTIDE SEQUENCE [LARGE SCALE GENOMIC DNA]</scope>
    <source>
        <strain evidence="6 7">Enr13</strain>
    </source>
</reference>
<dbReference type="GO" id="GO:0016020">
    <property type="term" value="C:membrane"/>
    <property type="evidence" value="ECO:0007669"/>
    <property type="project" value="TreeGrafter"/>
</dbReference>
<evidence type="ECO:0000256" key="1">
    <source>
        <dbReference type="ARBA" id="ARBA00022723"/>
    </source>
</evidence>
<dbReference type="InterPro" id="IPR006657">
    <property type="entry name" value="MoPterin_dinucl-bd_dom"/>
</dbReference>
<keyword evidence="1" id="KW-0479">Metal-binding</keyword>
<dbReference type="GO" id="GO:0030151">
    <property type="term" value="F:molybdenum ion binding"/>
    <property type="evidence" value="ECO:0007669"/>
    <property type="project" value="InterPro"/>
</dbReference>
<keyword evidence="7" id="KW-1185">Reference proteome</keyword>
<dbReference type="InterPro" id="IPR037951">
    <property type="entry name" value="MopB_CT_YdeP"/>
</dbReference>
<protein>
    <submittedName>
        <fullName evidence="6">Formate dehydrogenase H</fullName>
    </submittedName>
</protein>
<dbReference type="GO" id="GO:0045333">
    <property type="term" value="P:cellular respiration"/>
    <property type="evidence" value="ECO:0007669"/>
    <property type="project" value="UniProtKB-ARBA"/>
</dbReference>
<dbReference type="Pfam" id="PF00384">
    <property type="entry name" value="Molybdopterin"/>
    <property type="match status" value="1"/>
</dbReference>
<dbReference type="KEGG" id="snep:Enr13x_64900"/>
<dbReference type="GO" id="GO:0051539">
    <property type="term" value="F:4 iron, 4 sulfur cluster binding"/>
    <property type="evidence" value="ECO:0007669"/>
    <property type="project" value="InterPro"/>
</dbReference>
<proteinExistence type="predicted"/>
<dbReference type="GO" id="GO:0043546">
    <property type="term" value="F:molybdopterin cofactor binding"/>
    <property type="evidence" value="ECO:0007669"/>
    <property type="project" value="InterPro"/>
</dbReference>
<sequence length="726" mass="79048">MKVGSGGGFRAIWYTFKKGREAGGIWKLFKAMRSRNSCKTCAVGMGGQKGGMVNELGHSFEVCKKSMQAMVADMQPGIDPNFWKQNSIEQLKQLSPRELESLGRLIHPLRYRQGQSHYEVITWKEAFENIAGKLSATAADETFWYFSGRSSNEAGFLLQLLARVYGTNNVNNCSYYCHQASGVGLQSSVGSGTATIVLDDLEKADTVFLIGGNPASNHPRLMTSLMRVRRAGGKVIVINPVRETGLINFRIPSDPISLLAGTKIASHYVQPHIGGDLALLWGLAKATKSLGAIDNAFLTEHTSGSKQWLAAVDDLTWQEIETKSGVARSEIESIAELYAASKKCVFAWTMGITHHAHGVDNVQAIANLAFARGMVGRPGCGLMPIRGHSNVQGIGSMGVTPKLKDQIFAALKDKFGVQLPETPGKDTLACMEAAASGEIKVGFCLGGNLYGSNPDSTFADRALSSLEMNVMMNTTMNTGHAHGLAKETIVLPVLARDEEPAPTTQESMFNFVRLSDGGPARLPGPRSEVAVIAAIGKAVVPDVPGVDWDDLAKPSTIRKWIGAVVPGYGKITEIDQTKQEFQIEGRTFHDPKFGTADGRGVLHCHRLPDLKGTENNHLRLMTVRSEGQFNTVVYEEEDLYRNQERRDLILIHPDDLKRFGLQNDQRVTVKSETGAMSGILARSYDSIRSGNALMYYPESNVLVARHADPQSKTPAFKGVVVELIAE</sequence>
<dbReference type="GO" id="GO:0008863">
    <property type="term" value="F:formate dehydrogenase (NAD+) activity"/>
    <property type="evidence" value="ECO:0007669"/>
    <property type="project" value="InterPro"/>
</dbReference>
<dbReference type="Proteomes" id="UP000319004">
    <property type="component" value="Chromosome"/>
</dbReference>
<dbReference type="PANTHER" id="PTHR43105">
    <property type="entry name" value="RESPIRATORY NITRATE REDUCTASE"/>
    <property type="match status" value="1"/>
</dbReference>
<dbReference type="AlphaFoldDB" id="A0A518I0D7"/>
<evidence type="ECO:0000313" key="6">
    <source>
        <dbReference type="EMBL" id="QDV46581.1"/>
    </source>
</evidence>
<dbReference type="NCBIfam" id="TIGR01701">
    <property type="entry name" value="Fdhalpha-like"/>
    <property type="match status" value="1"/>
</dbReference>
<evidence type="ECO:0000259" key="5">
    <source>
        <dbReference type="Pfam" id="PF01568"/>
    </source>
</evidence>
<evidence type="ECO:0000256" key="2">
    <source>
        <dbReference type="ARBA" id="ARBA00023004"/>
    </source>
</evidence>
<dbReference type="Gene3D" id="2.40.40.20">
    <property type="match status" value="1"/>
</dbReference>
<feature type="domain" description="Molybdopterin dinucleotide-binding" evidence="5">
    <location>
        <begin position="618"/>
        <end position="719"/>
    </location>
</feature>
<dbReference type="PANTHER" id="PTHR43105:SF4">
    <property type="entry name" value="PROTEIN YDEP"/>
    <property type="match status" value="1"/>
</dbReference>
<dbReference type="RefSeq" id="WP_145390793.1">
    <property type="nucleotide sequence ID" value="NZ_CP037423.1"/>
</dbReference>
<dbReference type="Gene3D" id="3.40.228.10">
    <property type="entry name" value="Dimethylsulfoxide Reductase, domain 2"/>
    <property type="match status" value="1"/>
</dbReference>
<evidence type="ECO:0000256" key="3">
    <source>
        <dbReference type="ARBA" id="ARBA00023014"/>
    </source>
</evidence>
<keyword evidence="3" id="KW-0411">Iron-sulfur</keyword>
<gene>
    <name evidence="6" type="primary">fdhF</name>
    <name evidence="6" type="ORF">Enr13x_64900</name>
</gene>
<dbReference type="InterPro" id="IPR009010">
    <property type="entry name" value="Asp_de-COase-like_dom_sf"/>
</dbReference>
<organism evidence="6 7">
    <name type="scientific">Stieleria neptunia</name>
    <dbReference type="NCBI Taxonomy" id="2527979"/>
    <lineage>
        <taxon>Bacteria</taxon>
        <taxon>Pseudomonadati</taxon>
        <taxon>Planctomycetota</taxon>
        <taxon>Planctomycetia</taxon>
        <taxon>Pirellulales</taxon>
        <taxon>Pirellulaceae</taxon>
        <taxon>Stieleria</taxon>
    </lineage>
</organism>
<dbReference type="InterPro" id="IPR050123">
    <property type="entry name" value="Prok_molybdopt-oxidoreductase"/>
</dbReference>
<dbReference type="CDD" id="cd02787">
    <property type="entry name" value="MopB_CT_ydeP"/>
    <property type="match status" value="1"/>
</dbReference>
<dbReference type="PIRSF" id="PIRSF000144">
    <property type="entry name" value="CbbBc"/>
    <property type="match status" value="1"/>
</dbReference>
<feature type="domain" description="Molybdopterin oxidoreductase" evidence="4">
    <location>
        <begin position="104"/>
        <end position="482"/>
    </location>
</feature>
<dbReference type="InterPro" id="IPR006656">
    <property type="entry name" value="Mopterin_OxRdtase"/>
</dbReference>
<evidence type="ECO:0000259" key="4">
    <source>
        <dbReference type="Pfam" id="PF00384"/>
    </source>
</evidence>
<dbReference type="SUPFAM" id="SSF50692">
    <property type="entry name" value="ADC-like"/>
    <property type="match status" value="1"/>
</dbReference>
<evidence type="ECO:0000313" key="7">
    <source>
        <dbReference type="Proteomes" id="UP000319004"/>
    </source>
</evidence>
<keyword evidence="2" id="KW-0408">Iron</keyword>
<dbReference type="Pfam" id="PF01568">
    <property type="entry name" value="Molydop_binding"/>
    <property type="match status" value="1"/>
</dbReference>
<dbReference type="InterPro" id="IPR010046">
    <property type="entry name" value="Mopterin_OxRdtse_a_bac"/>
</dbReference>
<accession>A0A518I0D7</accession>
<dbReference type="EMBL" id="CP037423">
    <property type="protein sequence ID" value="QDV46581.1"/>
    <property type="molecule type" value="Genomic_DNA"/>
</dbReference>
<dbReference type="OrthoDB" id="9805142at2"/>
<name>A0A518I0D7_9BACT</name>
<dbReference type="SUPFAM" id="SSF53706">
    <property type="entry name" value="Formate dehydrogenase/DMSO reductase, domains 1-3"/>
    <property type="match status" value="1"/>
</dbReference>